<protein>
    <submittedName>
        <fullName evidence="1">Uncharacterized protein</fullName>
    </submittedName>
</protein>
<dbReference type="AlphaFoldDB" id="A0AAD9UDB7"/>
<dbReference type="EMBL" id="JAODUO010000242">
    <property type="protein sequence ID" value="KAK2185208.1"/>
    <property type="molecule type" value="Genomic_DNA"/>
</dbReference>
<gene>
    <name evidence="1" type="ORF">NP493_243g03030</name>
</gene>
<organism evidence="1 2">
    <name type="scientific">Ridgeia piscesae</name>
    <name type="common">Tubeworm</name>
    <dbReference type="NCBI Taxonomy" id="27915"/>
    <lineage>
        <taxon>Eukaryota</taxon>
        <taxon>Metazoa</taxon>
        <taxon>Spiralia</taxon>
        <taxon>Lophotrochozoa</taxon>
        <taxon>Annelida</taxon>
        <taxon>Polychaeta</taxon>
        <taxon>Sedentaria</taxon>
        <taxon>Canalipalpata</taxon>
        <taxon>Sabellida</taxon>
        <taxon>Siboglinidae</taxon>
        <taxon>Ridgeia</taxon>
    </lineage>
</organism>
<evidence type="ECO:0000313" key="2">
    <source>
        <dbReference type="Proteomes" id="UP001209878"/>
    </source>
</evidence>
<evidence type="ECO:0000313" key="1">
    <source>
        <dbReference type="EMBL" id="KAK2185208.1"/>
    </source>
</evidence>
<accession>A0AAD9UDB7</accession>
<dbReference type="Proteomes" id="UP001209878">
    <property type="component" value="Unassembled WGS sequence"/>
</dbReference>
<reference evidence="1" key="1">
    <citation type="journal article" date="2023" name="Mol. Biol. Evol.">
        <title>Third-Generation Sequencing Reveals the Adaptive Role of the Epigenome in Three Deep-Sea Polychaetes.</title>
        <authorList>
            <person name="Perez M."/>
            <person name="Aroh O."/>
            <person name="Sun Y."/>
            <person name="Lan Y."/>
            <person name="Juniper S.K."/>
            <person name="Young C.R."/>
            <person name="Angers B."/>
            <person name="Qian P.Y."/>
        </authorList>
    </citation>
    <scope>NUCLEOTIDE SEQUENCE</scope>
    <source>
        <strain evidence="1">R07B-5</strain>
    </source>
</reference>
<keyword evidence="2" id="KW-1185">Reference proteome</keyword>
<proteinExistence type="predicted"/>
<name>A0AAD9UDB7_RIDPI</name>
<comment type="caution">
    <text evidence="1">The sequence shown here is derived from an EMBL/GenBank/DDBJ whole genome shotgun (WGS) entry which is preliminary data.</text>
</comment>
<sequence>MRIMNCIAICEVAGFSARCHNCEGIALCSIRVATKIIDWCVSWGQWVYILSTILNTRNQQEWSYTDAHCVNVAVKVAVNCCFSGSTCINQLAPGSGCGGGSDSGAGITDDDTSHASSTGRAIAWLWLCCPVSSMKLSVPCTET</sequence>